<feature type="compositionally biased region" description="Basic and acidic residues" evidence="5">
    <location>
        <begin position="59"/>
        <end position="73"/>
    </location>
</feature>
<keyword evidence="2 4" id="KW-0863">Zinc-finger</keyword>
<comment type="caution">
    <text evidence="8">The sequence shown here is derived from an EMBL/GenBank/DDBJ whole genome shotgun (WGS) entry which is preliminary data.</text>
</comment>
<dbReference type="CDD" id="cd02340">
    <property type="entry name" value="ZZ_NBR1_like"/>
    <property type="match status" value="1"/>
</dbReference>
<evidence type="ECO:0000259" key="7">
    <source>
        <dbReference type="PROSITE" id="PS50135"/>
    </source>
</evidence>
<evidence type="ECO:0000313" key="9">
    <source>
        <dbReference type="Proteomes" id="UP000785679"/>
    </source>
</evidence>
<evidence type="ECO:0000313" key="8">
    <source>
        <dbReference type="EMBL" id="TNV81677.1"/>
    </source>
</evidence>
<feature type="region of interest" description="Disordered" evidence="5">
    <location>
        <begin position="47"/>
        <end position="95"/>
    </location>
</feature>
<dbReference type="Proteomes" id="UP000785679">
    <property type="component" value="Unassembled WGS sequence"/>
</dbReference>
<dbReference type="Gene3D" id="3.30.60.90">
    <property type="match status" value="1"/>
</dbReference>
<evidence type="ECO:0000256" key="2">
    <source>
        <dbReference type="ARBA" id="ARBA00022771"/>
    </source>
</evidence>
<feature type="region of interest" description="Disordered" evidence="5">
    <location>
        <begin position="133"/>
        <end position="168"/>
    </location>
</feature>
<dbReference type="PANTHER" id="PTHR20930:SF0">
    <property type="entry name" value="PROTEIN ILRUN"/>
    <property type="match status" value="1"/>
</dbReference>
<proteinExistence type="predicted"/>
<accession>A0A8J8T466</accession>
<keyword evidence="9" id="KW-1185">Reference proteome</keyword>
<evidence type="ECO:0000256" key="4">
    <source>
        <dbReference type="PROSITE-ProRule" id="PRU00228"/>
    </source>
</evidence>
<feature type="compositionally biased region" description="Basic and acidic residues" evidence="5">
    <location>
        <begin position="146"/>
        <end position="165"/>
    </location>
</feature>
<dbReference type="SUPFAM" id="SSF57850">
    <property type="entry name" value="RING/U-box"/>
    <property type="match status" value="1"/>
</dbReference>
<dbReference type="PROSITE" id="PS50030">
    <property type="entry name" value="UBA"/>
    <property type="match status" value="1"/>
</dbReference>
<dbReference type="InterPro" id="IPR000433">
    <property type="entry name" value="Znf_ZZ"/>
</dbReference>
<evidence type="ECO:0000256" key="1">
    <source>
        <dbReference type="ARBA" id="ARBA00022723"/>
    </source>
</evidence>
<keyword evidence="1" id="KW-0479">Metal-binding</keyword>
<dbReference type="EMBL" id="RRYP01005851">
    <property type="protein sequence ID" value="TNV81677.1"/>
    <property type="molecule type" value="Genomic_DNA"/>
</dbReference>
<evidence type="ECO:0008006" key="10">
    <source>
        <dbReference type="Google" id="ProtNLM"/>
    </source>
</evidence>
<dbReference type="GO" id="GO:0008270">
    <property type="term" value="F:zinc ion binding"/>
    <property type="evidence" value="ECO:0007669"/>
    <property type="project" value="UniProtKB-KW"/>
</dbReference>
<feature type="compositionally biased region" description="Polar residues" evidence="5">
    <location>
        <begin position="133"/>
        <end position="143"/>
    </location>
</feature>
<dbReference type="InterPro" id="IPR015940">
    <property type="entry name" value="UBA"/>
</dbReference>
<dbReference type="AlphaFoldDB" id="A0A8J8T466"/>
<evidence type="ECO:0000259" key="6">
    <source>
        <dbReference type="PROSITE" id="PS50030"/>
    </source>
</evidence>
<dbReference type="Pfam" id="PF00569">
    <property type="entry name" value="ZZ"/>
    <property type="match status" value="1"/>
</dbReference>
<dbReference type="PROSITE" id="PS50135">
    <property type="entry name" value="ZF_ZZ_2"/>
    <property type="match status" value="1"/>
</dbReference>
<gene>
    <name evidence="8" type="ORF">FGO68_gene11077</name>
</gene>
<organism evidence="8 9">
    <name type="scientific">Halteria grandinella</name>
    <dbReference type="NCBI Taxonomy" id="5974"/>
    <lineage>
        <taxon>Eukaryota</taxon>
        <taxon>Sar</taxon>
        <taxon>Alveolata</taxon>
        <taxon>Ciliophora</taxon>
        <taxon>Intramacronucleata</taxon>
        <taxon>Spirotrichea</taxon>
        <taxon>Stichotrichia</taxon>
        <taxon>Sporadotrichida</taxon>
        <taxon>Halteriidae</taxon>
        <taxon>Halteria</taxon>
    </lineage>
</organism>
<sequence>MTQRSSSLVPPLNLGGASEFVNIPNQTETVVENLVNDAIKKAKTEVKERKAAKKADKKAKKEQARLAKEAKEAKRAKKLLQQEQSKQARAARQEKMKEKLEALTKKIEHTLPQIDQAFRGPVEKLFQMMGISPPQTNQPTQANNDEEPRIEEVPYQPKVEERKEEEPAEEETDVCFDFLQYLLRIIHQSLPETEFLTLQQIVDLMEKDFIQGGDPKVNHHRVQCDGCKAHPIQGPRYKCSVCKNFDFCPRCEEVLEHPHPFIKITDPDLVVDSIVTATVDEENEPVNQEEQAQPECGQQKPPHCGMPEFLSGNKFWKNFNGGNAGCWRDAAESWLTKARGYIPQPPQQQEIQITTISKHEGTIQMRPDEPLVLPFYFKNNSLTAINAGVFFGLLEKREGEILIEDVVLPAIQPNTEFALEVPVLVALREPLPPQPKLVKLSFSFFDGNRVAFGERIEVSVQIMPVKGDAIIEGAKNLVELGLASFDECLEAVKRFNGSVDEACEYLLSRMY</sequence>
<protein>
    <recommendedName>
        <fullName evidence="10">ZZ-type domain-containing protein</fullName>
    </recommendedName>
</protein>
<dbReference type="SMART" id="SM00291">
    <property type="entry name" value="ZnF_ZZ"/>
    <property type="match status" value="1"/>
</dbReference>
<evidence type="ECO:0000256" key="3">
    <source>
        <dbReference type="ARBA" id="ARBA00022833"/>
    </source>
</evidence>
<reference evidence="8" key="1">
    <citation type="submission" date="2019-06" db="EMBL/GenBank/DDBJ databases">
        <authorList>
            <person name="Zheng W."/>
        </authorList>
    </citation>
    <scope>NUCLEOTIDE SEQUENCE</scope>
    <source>
        <strain evidence="8">QDHG01</strain>
    </source>
</reference>
<dbReference type="PROSITE" id="PS01357">
    <property type="entry name" value="ZF_ZZ_1"/>
    <property type="match status" value="1"/>
</dbReference>
<dbReference type="OrthoDB" id="313562at2759"/>
<dbReference type="InterPro" id="IPR043145">
    <property type="entry name" value="Znf_ZZ_sf"/>
</dbReference>
<dbReference type="PANTHER" id="PTHR20930">
    <property type="entry name" value="OVARIAN CARCINOMA ANTIGEN CA125-RELATED"/>
    <property type="match status" value="1"/>
</dbReference>
<evidence type="ECO:0000256" key="5">
    <source>
        <dbReference type="SAM" id="MobiDB-lite"/>
    </source>
</evidence>
<keyword evidence="3" id="KW-0862">Zinc</keyword>
<feature type="domain" description="ZZ-type" evidence="7">
    <location>
        <begin position="219"/>
        <end position="269"/>
    </location>
</feature>
<name>A0A8J8T466_HALGN</name>
<feature type="domain" description="UBA" evidence="6">
    <location>
        <begin position="475"/>
        <end position="509"/>
    </location>
</feature>